<keyword evidence="2" id="KW-0687">Ribonucleoprotein</keyword>
<accession>A0A9N8VWG0</accession>
<organism evidence="5 6">
    <name type="scientific">Racocetra fulgida</name>
    <dbReference type="NCBI Taxonomy" id="60492"/>
    <lineage>
        <taxon>Eukaryota</taxon>
        <taxon>Fungi</taxon>
        <taxon>Fungi incertae sedis</taxon>
        <taxon>Mucoromycota</taxon>
        <taxon>Glomeromycotina</taxon>
        <taxon>Glomeromycetes</taxon>
        <taxon>Diversisporales</taxon>
        <taxon>Gigasporaceae</taxon>
        <taxon>Racocetra</taxon>
    </lineage>
</organism>
<evidence type="ECO:0000256" key="2">
    <source>
        <dbReference type="ARBA" id="ARBA00023274"/>
    </source>
</evidence>
<dbReference type="Gene3D" id="4.10.830.30">
    <property type="entry name" value="Ribosomal protein L31"/>
    <property type="match status" value="1"/>
</dbReference>
<dbReference type="AlphaFoldDB" id="A0A9N8VWG0"/>
<dbReference type="Pfam" id="PF01197">
    <property type="entry name" value="Ribosomal_L31"/>
    <property type="match status" value="1"/>
</dbReference>
<gene>
    <name evidence="5" type="ORF">RFULGI_LOCUS1024</name>
</gene>
<evidence type="ECO:0000256" key="3">
    <source>
        <dbReference type="ARBA" id="ARBA00035270"/>
    </source>
</evidence>
<name>A0A9N8VWG0_9GLOM</name>
<proteinExistence type="predicted"/>
<sequence length="85" mass="9719">MELTLQFLPADKKKEAYQKLKESYKDTLVEDCCNQQYQTVSTVTNEIKIDSCRNCVYPGASIGLAKKGAVEKFRQRAQKVKLKKT</sequence>
<evidence type="ECO:0000256" key="4">
    <source>
        <dbReference type="ARBA" id="ARBA00035529"/>
    </source>
</evidence>
<protein>
    <recommendedName>
        <fullName evidence="3">Large ribosomal subunit protein bL31c</fullName>
    </recommendedName>
    <alternativeName>
        <fullName evidence="4">50S ribosomal protein L31, chloroplastic</fullName>
    </alternativeName>
</protein>
<dbReference type="OrthoDB" id="2448290at2759"/>
<dbReference type="SUPFAM" id="SSF143800">
    <property type="entry name" value="L28p-like"/>
    <property type="match status" value="1"/>
</dbReference>
<dbReference type="Proteomes" id="UP000789396">
    <property type="component" value="Unassembled WGS sequence"/>
</dbReference>
<dbReference type="EMBL" id="CAJVPZ010000546">
    <property type="protein sequence ID" value="CAG8468848.1"/>
    <property type="molecule type" value="Genomic_DNA"/>
</dbReference>
<keyword evidence="1" id="KW-0689">Ribosomal protein</keyword>
<dbReference type="GO" id="GO:1990904">
    <property type="term" value="C:ribonucleoprotein complex"/>
    <property type="evidence" value="ECO:0007669"/>
    <property type="project" value="UniProtKB-KW"/>
</dbReference>
<dbReference type="InterPro" id="IPR034704">
    <property type="entry name" value="Ribosomal_bL28/bL31-like_sf"/>
</dbReference>
<evidence type="ECO:0000313" key="5">
    <source>
        <dbReference type="EMBL" id="CAG8468848.1"/>
    </source>
</evidence>
<dbReference type="GO" id="GO:0005840">
    <property type="term" value="C:ribosome"/>
    <property type="evidence" value="ECO:0007669"/>
    <property type="project" value="UniProtKB-KW"/>
</dbReference>
<dbReference type="GO" id="GO:0006412">
    <property type="term" value="P:translation"/>
    <property type="evidence" value="ECO:0007669"/>
    <property type="project" value="InterPro"/>
</dbReference>
<dbReference type="InterPro" id="IPR002150">
    <property type="entry name" value="Ribosomal_bL31"/>
</dbReference>
<dbReference type="GO" id="GO:0003735">
    <property type="term" value="F:structural constituent of ribosome"/>
    <property type="evidence" value="ECO:0007669"/>
    <property type="project" value="InterPro"/>
</dbReference>
<reference evidence="5" key="1">
    <citation type="submission" date="2021-06" db="EMBL/GenBank/DDBJ databases">
        <authorList>
            <person name="Kallberg Y."/>
            <person name="Tangrot J."/>
            <person name="Rosling A."/>
        </authorList>
    </citation>
    <scope>NUCLEOTIDE SEQUENCE</scope>
    <source>
        <strain evidence="5">IN212</strain>
    </source>
</reference>
<evidence type="ECO:0000256" key="1">
    <source>
        <dbReference type="ARBA" id="ARBA00022980"/>
    </source>
</evidence>
<evidence type="ECO:0000313" key="6">
    <source>
        <dbReference type="Proteomes" id="UP000789396"/>
    </source>
</evidence>
<keyword evidence="6" id="KW-1185">Reference proteome</keyword>
<dbReference type="InterPro" id="IPR042105">
    <property type="entry name" value="Ribosomal_bL31_sf"/>
</dbReference>
<comment type="caution">
    <text evidence="5">The sequence shown here is derived from an EMBL/GenBank/DDBJ whole genome shotgun (WGS) entry which is preliminary data.</text>
</comment>